<dbReference type="KEGG" id="vzi:G5S32_16760"/>
<gene>
    <name evidence="2" type="ORF">G5S32_16760</name>
</gene>
<reference evidence="2 3" key="1">
    <citation type="submission" date="2020-02" db="EMBL/GenBank/DDBJ databases">
        <title>A complete genome of a marine bacterium Vibrio sp. ZWAL4003 isolated from the mangrove sediment with the ability to degrade polysaccharides.</title>
        <authorList>
            <person name="Wu J."/>
            <person name="Qu W."/>
            <person name="Zeng R."/>
        </authorList>
    </citation>
    <scope>NUCLEOTIDE SEQUENCE [LARGE SCALE GENOMIC DNA]</scope>
    <source>
        <strain evidence="2 3">ZWAL4003</strain>
    </source>
</reference>
<dbReference type="EMBL" id="CP049332">
    <property type="protein sequence ID" value="QIH43639.1"/>
    <property type="molecule type" value="Genomic_DNA"/>
</dbReference>
<dbReference type="PANTHER" id="PTHR35024">
    <property type="entry name" value="HYPOTHETICAL CYTOSOLIC PROTEIN"/>
    <property type="match status" value="1"/>
</dbReference>
<proteinExistence type="inferred from homology"/>
<name>A0A6G7CNF5_9VIBR</name>
<evidence type="ECO:0000313" key="3">
    <source>
        <dbReference type="Proteomes" id="UP000503003"/>
    </source>
</evidence>
<protein>
    <submittedName>
        <fullName evidence="2">Polymer-forming cytoskeletal protein</fullName>
    </submittedName>
</protein>
<organism evidence="2 3">
    <name type="scientific">Vibrio ziniensis</name>
    <dbReference type="NCBI Taxonomy" id="2711221"/>
    <lineage>
        <taxon>Bacteria</taxon>
        <taxon>Pseudomonadati</taxon>
        <taxon>Pseudomonadota</taxon>
        <taxon>Gammaproteobacteria</taxon>
        <taxon>Vibrionales</taxon>
        <taxon>Vibrionaceae</taxon>
        <taxon>Vibrio</taxon>
    </lineage>
</organism>
<dbReference type="InterPro" id="IPR007607">
    <property type="entry name" value="BacA/B"/>
</dbReference>
<dbReference type="Proteomes" id="UP000503003">
    <property type="component" value="Chromosome 2"/>
</dbReference>
<sequence>MGIFGKSSRAKSQHSATTLIAKGCSINGKFRVESNMQVDGAVEGEIHVNKTLIISESGRASGEIFAKHIVINGEFEGICHATKIEILRRGKVTGTIYSDDLSIEQGGRFNGVTHAAENNADSKSVVELADKVKEVKAQETKVQEVKTQEPKLAAQK</sequence>
<keyword evidence="3" id="KW-1185">Reference proteome</keyword>
<dbReference type="PANTHER" id="PTHR35024:SF4">
    <property type="entry name" value="POLYMER-FORMING CYTOSKELETAL PROTEIN"/>
    <property type="match status" value="1"/>
</dbReference>
<dbReference type="Pfam" id="PF04519">
    <property type="entry name" value="Bactofilin"/>
    <property type="match status" value="1"/>
</dbReference>
<comment type="similarity">
    <text evidence="1">Belongs to the bactofilin family.</text>
</comment>
<evidence type="ECO:0000256" key="1">
    <source>
        <dbReference type="ARBA" id="ARBA00044755"/>
    </source>
</evidence>
<evidence type="ECO:0000313" key="2">
    <source>
        <dbReference type="EMBL" id="QIH43639.1"/>
    </source>
</evidence>
<dbReference type="AlphaFoldDB" id="A0A6G7CNF5"/>
<accession>A0A6G7CNF5</accession>